<dbReference type="PANTHER" id="PTHR13090:SF1">
    <property type="entry name" value="ARGININE-HYDROXYLASE NDUFAF5, MITOCHONDRIAL"/>
    <property type="match status" value="1"/>
</dbReference>
<reference evidence="6" key="1">
    <citation type="journal article" date="2019" name="Int. J. Syst. Evol. Microbiol.">
        <title>The Global Catalogue of Microorganisms (GCM) 10K type strain sequencing project: providing services to taxonomists for standard genome sequencing and annotation.</title>
        <authorList>
            <consortium name="The Broad Institute Genomics Platform"/>
            <consortium name="The Broad Institute Genome Sequencing Center for Infectious Disease"/>
            <person name="Wu L."/>
            <person name="Ma J."/>
        </authorList>
    </citation>
    <scope>NUCLEOTIDE SEQUENCE [LARGE SCALE GENOMIC DNA]</scope>
    <source>
        <strain evidence="6">NBRC 107715</strain>
    </source>
</reference>
<keyword evidence="2" id="KW-0808">Transferase</keyword>
<gene>
    <name evidence="5" type="ORF">GCM10007888_52600</name>
</gene>
<comment type="caution">
    <text evidence="5">The sequence shown here is derived from an EMBL/GenBank/DDBJ whole genome shotgun (WGS) entry which is preliminary data.</text>
</comment>
<dbReference type="GO" id="GO:0032259">
    <property type="term" value="P:methylation"/>
    <property type="evidence" value="ECO:0007669"/>
    <property type="project" value="UniProtKB-KW"/>
</dbReference>
<feature type="region of interest" description="Disordered" evidence="3">
    <location>
        <begin position="286"/>
        <end position="323"/>
    </location>
</feature>
<dbReference type="SUPFAM" id="SSF53335">
    <property type="entry name" value="S-adenosyl-L-methionine-dependent methyltransferases"/>
    <property type="match status" value="1"/>
</dbReference>
<accession>A0ABQ6DRZ2</accession>
<feature type="domain" description="Methyltransferase type 11" evidence="4">
    <location>
        <begin position="111"/>
        <end position="158"/>
    </location>
</feature>
<evidence type="ECO:0000256" key="3">
    <source>
        <dbReference type="SAM" id="MobiDB-lite"/>
    </source>
</evidence>
<dbReference type="InterPro" id="IPR029063">
    <property type="entry name" value="SAM-dependent_MTases_sf"/>
</dbReference>
<dbReference type="InterPro" id="IPR050602">
    <property type="entry name" value="Malonyl-ACP_OMT"/>
</dbReference>
<dbReference type="Gene3D" id="3.40.50.150">
    <property type="entry name" value="Vaccinia Virus protein VP39"/>
    <property type="match status" value="1"/>
</dbReference>
<proteinExistence type="predicted"/>
<dbReference type="PANTHER" id="PTHR13090">
    <property type="entry name" value="ARGININE-HYDROXYLASE NDUFAF5, MITOCHONDRIAL"/>
    <property type="match status" value="1"/>
</dbReference>
<dbReference type="EMBL" id="BSPK01000107">
    <property type="protein sequence ID" value="GLS66877.1"/>
    <property type="molecule type" value="Genomic_DNA"/>
</dbReference>
<dbReference type="Pfam" id="PF08241">
    <property type="entry name" value="Methyltransf_11"/>
    <property type="match status" value="1"/>
</dbReference>
<organism evidence="5 6">
    <name type="scientific">Methylobacterium oxalidis</name>
    <dbReference type="NCBI Taxonomy" id="944322"/>
    <lineage>
        <taxon>Bacteria</taxon>
        <taxon>Pseudomonadati</taxon>
        <taxon>Pseudomonadota</taxon>
        <taxon>Alphaproteobacteria</taxon>
        <taxon>Hyphomicrobiales</taxon>
        <taxon>Methylobacteriaceae</taxon>
        <taxon>Methylobacterium</taxon>
    </lineage>
</organism>
<sequence>MHAAAGPGRWHPSGHRPILCPMDAPIPLFDTGLARRRLARARTVGYADFLLARAVEDLEDRLGAVLRRFADALDLATPTPAAALSLAAGGRSGSVLRLSPVPEAPDGLARAVGDPEALPFAPGSFDLAVSLLALQHVNDLPGTLVQLRRALRPDGLFVGCLLGGRSLTELRQAFAAAESEVEDGISPRVAPFAEVRDLGGLMQRAGFALPVTDTETLTVRYADPFALMRDLRAMGLTNVLTERRRTPLRRATLVRAAEIYADRFADPDGRLRASFEILWVSGWAPHESQQKPLKPGSARARLADALNTREIDPDSIPAERSPR</sequence>
<keyword evidence="1 5" id="KW-0489">Methyltransferase</keyword>
<protein>
    <submittedName>
        <fullName evidence="5">Methyltransferase</fullName>
    </submittedName>
</protein>
<evidence type="ECO:0000256" key="1">
    <source>
        <dbReference type="ARBA" id="ARBA00022603"/>
    </source>
</evidence>
<dbReference type="Proteomes" id="UP001156856">
    <property type="component" value="Unassembled WGS sequence"/>
</dbReference>
<evidence type="ECO:0000313" key="6">
    <source>
        <dbReference type="Proteomes" id="UP001156856"/>
    </source>
</evidence>
<keyword evidence="6" id="KW-1185">Reference proteome</keyword>
<evidence type="ECO:0000259" key="4">
    <source>
        <dbReference type="Pfam" id="PF08241"/>
    </source>
</evidence>
<dbReference type="InterPro" id="IPR013216">
    <property type="entry name" value="Methyltransf_11"/>
</dbReference>
<dbReference type="GO" id="GO:0008168">
    <property type="term" value="F:methyltransferase activity"/>
    <property type="evidence" value="ECO:0007669"/>
    <property type="project" value="UniProtKB-KW"/>
</dbReference>
<name>A0ABQ6DRZ2_9HYPH</name>
<evidence type="ECO:0000256" key="2">
    <source>
        <dbReference type="ARBA" id="ARBA00022679"/>
    </source>
</evidence>
<evidence type="ECO:0000313" key="5">
    <source>
        <dbReference type="EMBL" id="GLS66877.1"/>
    </source>
</evidence>